<evidence type="ECO:0000256" key="1">
    <source>
        <dbReference type="ARBA" id="ARBA00022729"/>
    </source>
</evidence>
<reference evidence="7 8" key="1">
    <citation type="submission" date="2020-01" db="EMBL/GenBank/DDBJ databases">
        <title>Genome sequencing of strain KACC 21507.</title>
        <authorList>
            <person name="Heo J."/>
            <person name="Kim S.-J."/>
            <person name="Kim J.-S."/>
            <person name="Hong S.-B."/>
            <person name="Kwon S.-W."/>
        </authorList>
    </citation>
    <scope>NUCLEOTIDE SEQUENCE [LARGE SCALE GENOMIC DNA]</scope>
    <source>
        <strain evidence="7 8">KACC 21507</strain>
    </source>
</reference>
<organism evidence="7 8">
    <name type="scientific">Aristophania vespae</name>
    <dbReference type="NCBI Taxonomy" id="2697033"/>
    <lineage>
        <taxon>Bacteria</taxon>
        <taxon>Pseudomonadati</taxon>
        <taxon>Pseudomonadota</taxon>
        <taxon>Alphaproteobacteria</taxon>
        <taxon>Acetobacterales</taxon>
        <taxon>Acetobacteraceae</taxon>
        <taxon>Aristophania</taxon>
    </lineage>
</organism>
<evidence type="ECO:0000256" key="3">
    <source>
        <dbReference type="ARBA" id="ARBA00023139"/>
    </source>
</evidence>
<evidence type="ECO:0000313" key="7">
    <source>
        <dbReference type="EMBL" id="QHI96325.1"/>
    </source>
</evidence>
<dbReference type="InterPro" id="IPR018660">
    <property type="entry name" value="MliC"/>
</dbReference>
<dbReference type="Proteomes" id="UP000463975">
    <property type="component" value="Chromosome"/>
</dbReference>
<proteinExistence type="predicted"/>
<sequence>MKLCGIACFFAATVTIAHAEETKENTATSNQVSLTFSKGEVVSQQTEQYKCTINTKKQSEEQKTLLNALPEGGDVSVTYISADLSSLAILPIDGKTLIFSNVIAASGAKYSADRYIWWSQGDQAFFSRADGSEKNQVFCKVQSSN</sequence>
<keyword evidence="2" id="KW-0472">Membrane</keyword>
<feature type="chain" id="PRO_5026787264" description="C-type lysozyme inhibitor domain-containing protein" evidence="5">
    <location>
        <begin position="20"/>
        <end position="145"/>
    </location>
</feature>
<gene>
    <name evidence="7" type="ORF">GT348_01070</name>
</gene>
<evidence type="ECO:0000256" key="2">
    <source>
        <dbReference type="ARBA" id="ARBA00023136"/>
    </source>
</evidence>
<keyword evidence="8" id="KW-1185">Reference proteome</keyword>
<evidence type="ECO:0000313" key="8">
    <source>
        <dbReference type="Proteomes" id="UP000463975"/>
    </source>
</evidence>
<dbReference type="KEGG" id="bomb:GT348_01070"/>
<name>A0A6P1NCF4_9PROT</name>
<accession>A0A6P1NCF4</accession>
<keyword evidence="1 5" id="KW-0732">Signal</keyword>
<evidence type="ECO:0000256" key="5">
    <source>
        <dbReference type="SAM" id="SignalP"/>
    </source>
</evidence>
<dbReference type="AlphaFoldDB" id="A0A6P1NCF4"/>
<feature type="signal peptide" evidence="5">
    <location>
        <begin position="1"/>
        <end position="19"/>
    </location>
</feature>
<dbReference type="EMBL" id="CP047652">
    <property type="protein sequence ID" value="QHI96325.1"/>
    <property type="molecule type" value="Genomic_DNA"/>
</dbReference>
<evidence type="ECO:0000259" key="6">
    <source>
        <dbReference type="Pfam" id="PF09864"/>
    </source>
</evidence>
<dbReference type="Gene3D" id="2.40.128.200">
    <property type="match status" value="1"/>
</dbReference>
<evidence type="ECO:0000256" key="4">
    <source>
        <dbReference type="ARBA" id="ARBA00023288"/>
    </source>
</evidence>
<keyword evidence="3" id="KW-0564">Palmitate</keyword>
<protein>
    <recommendedName>
        <fullName evidence="6">C-type lysozyme inhibitor domain-containing protein</fullName>
    </recommendedName>
</protein>
<feature type="domain" description="C-type lysozyme inhibitor" evidence="6">
    <location>
        <begin position="73"/>
        <end position="132"/>
    </location>
</feature>
<keyword evidence="4" id="KW-0449">Lipoprotein</keyword>
<dbReference type="InterPro" id="IPR036328">
    <property type="entry name" value="MliC_sf"/>
</dbReference>
<dbReference type="SUPFAM" id="SSF141488">
    <property type="entry name" value="YdhA-like"/>
    <property type="match status" value="1"/>
</dbReference>
<dbReference type="Pfam" id="PF09864">
    <property type="entry name" value="MliC"/>
    <property type="match status" value="1"/>
</dbReference>